<evidence type="ECO:0000313" key="3">
    <source>
        <dbReference type="Proteomes" id="UP000464314"/>
    </source>
</evidence>
<dbReference type="RefSeq" id="WP_161838028.1">
    <property type="nucleotide sequence ID" value="NZ_CP048000.1"/>
</dbReference>
<dbReference type="AlphaFoldDB" id="A0A6P1TM31"/>
<dbReference type="PROSITE" id="PS51502">
    <property type="entry name" value="S_R_A_B_BARREL"/>
    <property type="match status" value="1"/>
</dbReference>
<keyword evidence="3" id="KW-1185">Reference proteome</keyword>
<dbReference type="InterPro" id="IPR013097">
    <property type="entry name" value="Dabb"/>
</dbReference>
<dbReference type="PANTHER" id="PTHR37832:SF1">
    <property type="entry name" value="STRESS-RESPONSE A_B BARREL DOMAIN-CONTAINING PROTEIN"/>
    <property type="match status" value="1"/>
</dbReference>
<gene>
    <name evidence="2" type="ORF">Ana3638_10815</name>
</gene>
<dbReference type="Proteomes" id="UP000464314">
    <property type="component" value="Chromosome"/>
</dbReference>
<organism evidence="2 3">
    <name type="scientific">Anaerocolumna sedimenticola</name>
    <dbReference type="NCBI Taxonomy" id="2696063"/>
    <lineage>
        <taxon>Bacteria</taxon>
        <taxon>Bacillati</taxon>
        <taxon>Bacillota</taxon>
        <taxon>Clostridia</taxon>
        <taxon>Lachnospirales</taxon>
        <taxon>Lachnospiraceae</taxon>
        <taxon>Anaerocolumna</taxon>
    </lineage>
</organism>
<dbReference type="SUPFAM" id="SSF54909">
    <property type="entry name" value="Dimeric alpha+beta barrel"/>
    <property type="match status" value="1"/>
</dbReference>
<name>A0A6P1TM31_9FIRM</name>
<dbReference type="Pfam" id="PF07876">
    <property type="entry name" value="Dabb"/>
    <property type="match status" value="1"/>
</dbReference>
<evidence type="ECO:0000313" key="2">
    <source>
        <dbReference type="EMBL" id="QHQ61202.1"/>
    </source>
</evidence>
<reference evidence="2 3" key="1">
    <citation type="submission" date="2020-01" db="EMBL/GenBank/DDBJ databases">
        <title>Genome analysis of Anaerocolumna sp. CBA3638.</title>
        <authorList>
            <person name="Kim J."/>
            <person name="Roh S.W."/>
        </authorList>
    </citation>
    <scope>NUCLEOTIDE SEQUENCE [LARGE SCALE GENOMIC DNA]</scope>
    <source>
        <strain evidence="2 3">CBA3638</strain>
    </source>
</reference>
<dbReference type="Gene3D" id="3.30.70.100">
    <property type="match status" value="1"/>
</dbReference>
<feature type="domain" description="Stress-response A/B barrel" evidence="1">
    <location>
        <begin position="2"/>
        <end position="99"/>
    </location>
</feature>
<protein>
    <submittedName>
        <fullName evidence="2">Dabb family protein</fullName>
    </submittedName>
</protein>
<dbReference type="PANTHER" id="PTHR37832">
    <property type="entry name" value="BLL2683 PROTEIN"/>
    <property type="match status" value="1"/>
</dbReference>
<sequence>MVKHIVMWKHGDNFTKDEKKEHAKIIKESLEALKDKVPGVISIKVITEPLPSGSGDADLILDSSFESVEALNNYQVHPEHVKAATFVRSVVKDRKCIDYYE</sequence>
<evidence type="ECO:0000259" key="1">
    <source>
        <dbReference type="PROSITE" id="PS51502"/>
    </source>
</evidence>
<accession>A0A6P1TM31</accession>
<proteinExistence type="predicted"/>
<dbReference type="EMBL" id="CP048000">
    <property type="protein sequence ID" value="QHQ61202.1"/>
    <property type="molecule type" value="Genomic_DNA"/>
</dbReference>
<dbReference type="SMART" id="SM00886">
    <property type="entry name" value="Dabb"/>
    <property type="match status" value="1"/>
</dbReference>
<dbReference type="KEGG" id="anr:Ana3638_10815"/>
<dbReference type="InterPro" id="IPR011008">
    <property type="entry name" value="Dimeric_a/b-barrel"/>
</dbReference>